<dbReference type="STRING" id="314260.PB2503_01482"/>
<keyword evidence="11 15" id="KW-0456">Lyase</keyword>
<evidence type="ECO:0000256" key="15">
    <source>
        <dbReference type="HAMAP-Rule" id="MF_00103"/>
    </source>
</evidence>
<dbReference type="OrthoDB" id="9800855at2"/>
<dbReference type="NCBIfam" id="NF002211">
    <property type="entry name" value="PRK01103.1"/>
    <property type="match status" value="1"/>
</dbReference>
<sequence length="286" mass="31651">MPELPEVETVRRGLAPSMAGAMIERVELRRPDLRFPFPNGFSQRLEGNRILSVDRRGKYLTLPLSTGETLIMHLGMSGRFLVSGERAPGRFYHASAGDVAHTHVRFTLQIPAEGRGHVAYADPRRFGFMDLVASGELATCRHFAQMGPEPLSEAFTPDHLVAEARGRRTPLKSFLLDQSTVAGLGNIYVCEALWRARLSPRRLAASLGPKRATRLVAAIQDALEDAIEAGGSTLRDYHAADGAMGYFQHRFDVYDREGEPCRQCGRSISRFAQSGRSTFSCTTCQR</sequence>
<evidence type="ECO:0000256" key="13">
    <source>
        <dbReference type="ARBA" id="ARBA00023295"/>
    </source>
</evidence>
<gene>
    <name evidence="15" type="primary">mutM</name>
    <name evidence="15" type="synonym">fpg</name>
    <name evidence="18" type="ordered locus">PB2503_01482</name>
</gene>
<evidence type="ECO:0000256" key="3">
    <source>
        <dbReference type="ARBA" id="ARBA00011245"/>
    </source>
</evidence>
<feature type="active site" description="Proton donor; for beta-elimination activity" evidence="15">
    <location>
        <position position="58"/>
    </location>
</feature>
<evidence type="ECO:0000256" key="8">
    <source>
        <dbReference type="ARBA" id="ARBA00022833"/>
    </source>
</evidence>
<evidence type="ECO:0000256" key="9">
    <source>
        <dbReference type="ARBA" id="ARBA00023125"/>
    </source>
</evidence>
<dbReference type="InterPro" id="IPR000214">
    <property type="entry name" value="Znf_DNA_glyclase/AP_lyase"/>
</dbReference>
<dbReference type="NCBIfam" id="TIGR00577">
    <property type="entry name" value="fpg"/>
    <property type="match status" value="1"/>
</dbReference>
<dbReference type="SUPFAM" id="SSF81624">
    <property type="entry name" value="N-terminal domain of MutM-like DNA repair proteins"/>
    <property type="match status" value="1"/>
</dbReference>
<dbReference type="InterPro" id="IPR010663">
    <property type="entry name" value="Znf_FPG/IleRS"/>
</dbReference>
<dbReference type="AlphaFoldDB" id="E0TBK0"/>
<dbReference type="EC" id="4.2.99.18" evidence="15"/>
<dbReference type="InterPro" id="IPR012319">
    <property type="entry name" value="FPG_cat"/>
</dbReference>
<evidence type="ECO:0000256" key="5">
    <source>
        <dbReference type="ARBA" id="ARBA00022763"/>
    </source>
</evidence>
<dbReference type="KEGG" id="pbr:PB2503_01482"/>
<dbReference type="Gene3D" id="3.20.190.10">
    <property type="entry name" value="MutM-like, N-terminal"/>
    <property type="match status" value="1"/>
</dbReference>
<organism evidence="18 19">
    <name type="scientific">Parvularcula bermudensis (strain ATCC BAA-594 / HTCC2503 / KCTC 12087)</name>
    <dbReference type="NCBI Taxonomy" id="314260"/>
    <lineage>
        <taxon>Bacteria</taxon>
        <taxon>Pseudomonadati</taxon>
        <taxon>Pseudomonadota</taxon>
        <taxon>Alphaproteobacteria</taxon>
        <taxon>Parvularculales</taxon>
        <taxon>Parvularculaceae</taxon>
        <taxon>Parvularcula</taxon>
    </lineage>
</organism>
<dbReference type="InterPro" id="IPR020629">
    <property type="entry name" value="FPG_Glyclase"/>
</dbReference>
<evidence type="ECO:0000313" key="19">
    <source>
        <dbReference type="Proteomes" id="UP000001302"/>
    </source>
</evidence>
<keyword evidence="9 15" id="KW-0238">DNA-binding</keyword>
<dbReference type="Pfam" id="PF01149">
    <property type="entry name" value="Fapy_DNA_glyco"/>
    <property type="match status" value="1"/>
</dbReference>
<keyword evidence="4 15" id="KW-0479">Metal-binding</keyword>
<dbReference type="GO" id="GO:0034039">
    <property type="term" value="F:8-oxo-7,8-dihydroguanine DNA N-glycosylase activity"/>
    <property type="evidence" value="ECO:0007669"/>
    <property type="project" value="TreeGrafter"/>
</dbReference>
<dbReference type="Pfam" id="PF06831">
    <property type="entry name" value="H2TH"/>
    <property type="match status" value="1"/>
</dbReference>
<evidence type="ECO:0000256" key="2">
    <source>
        <dbReference type="ARBA" id="ARBA00009409"/>
    </source>
</evidence>
<feature type="active site" description="Proton donor; for delta-elimination activity" evidence="15">
    <location>
        <position position="276"/>
    </location>
</feature>
<dbReference type="InterPro" id="IPR035937">
    <property type="entry name" value="FPG_N"/>
</dbReference>
<dbReference type="SUPFAM" id="SSF57716">
    <property type="entry name" value="Glucocorticoid receptor-like (DNA-binding domain)"/>
    <property type="match status" value="1"/>
</dbReference>
<dbReference type="GO" id="GO:0008270">
    <property type="term" value="F:zinc ion binding"/>
    <property type="evidence" value="ECO:0007669"/>
    <property type="project" value="UniProtKB-UniRule"/>
</dbReference>
<name>E0TBK0_PARBH</name>
<comment type="cofactor">
    <cofactor evidence="15">
        <name>Zn(2+)</name>
        <dbReference type="ChEBI" id="CHEBI:29105"/>
    </cofactor>
    <text evidence="15">Binds 1 zinc ion per subunit.</text>
</comment>
<dbReference type="FunFam" id="1.10.8.50:FF:000003">
    <property type="entry name" value="Formamidopyrimidine-DNA glycosylase"/>
    <property type="match status" value="1"/>
</dbReference>
<keyword evidence="5 15" id="KW-0227">DNA damage</keyword>
<dbReference type="InterPro" id="IPR010979">
    <property type="entry name" value="Ribosomal_uS13-like_H2TH"/>
</dbReference>
<feature type="binding site" evidence="15">
    <location>
        <position position="124"/>
    </location>
    <ligand>
        <name>DNA</name>
        <dbReference type="ChEBI" id="CHEBI:16991"/>
    </ligand>
</feature>
<dbReference type="SUPFAM" id="SSF46946">
    <property type="entry name" value="S13-like H2TH domain"/>
    <property type="match status" value="1"/>
</dbReference>
<evidence type="ECO:0000259" key="16">
    <source>
        <dbReference type="PROSITE" id="PS51066"/>
    </source>
</evidence>
<evidence type="ECO:0000256" key="10">
    <source>
        <dbReference type="ARBA" id="ARBA00023204"/>
    </source>
</evidence>
<reference evidence="19" key="1">
    <citation type="submission" date="2010-08" db="EMBL/GenBank/DDBJ databases">
        <title>Genome sequence of Parvularcula bermudensis HTCC2503.</title>
        <authorList>
            <person name="Kang D.-M."/>
            <person name="Oh H.-M."/>
            <person name="Cho J.-C."/>
        </authorList>
    </citation>
    <scope>NUCLEOTIDE SEQUENCE [LARGE SCALE GENOMIC DNA]</scope>
    <source>
        <strain evidence="19">ATCC BAA-594 / HTCC2503 / KCTC 12087</strain>
    </source>
</reference>
<feature type="active site" description="Schiff-base intermediate with DNA" evidence="15">
    <location>
        <position position="2"/>
    </location>
</feature>
<dbReference type="PROSITE" id="PS51066">
    <property type="entry name" value="ZF_FPG_2"/>
    <property type="match status" value="1"/>
</dbReference>
<dbReference type="InterPro" id="IPR015886">
    <property type="entry name" value="H2TH_FPG"/>
</dbReference>
<keyword evidence="10 15" id="KW-0234">DNA repair</keyword>
<feature type="domain" description="FPG-type" evidence="16">
    <location>
        <begin position="252"/>
        <end position="286"/>
    </location>
</feature>
<feature type="binding site" evidence="15">
    <location>
        <position position="101"/>
    </location>
    <ligand>
        <name>DNA</name>
        <dbReference type="ChEBI" id="CHEBI:16991"/>
    </ligand>
</feature>
<evidence type="ECO:0000256" key="4">
    <source>
        <dbReference type="ARBA" id="ARBA00022723"/>
    </source>
</evidence>
<dbReference type="PANTHER" id="PTHR22993:SF9">
    <property type="entry name" value="FORMAMIDOPYRIMIDINE-DNA GLYCOSYLASE"/>
    <property type="match status" value="1"/>
</dbReference>
<dbReference type="HOGENOM" id="CLU_038423_1_1_5"/>
<evidence type="ECO:0000256" key="11">
    <source>
        <dbReference type="ARBA" id="ARBA00023239"/>
    </source>
</evidence>
<accession>E0TBK0</accession>
<dbReference type="SMART" id="SM00898">
    <property type="entry name" value="Fapy_DNA_glyco"/>
    <property type="match status" value="1"/>
</dbReference>
<dbReference type="eggNOG" id="COG0266">
    <property type="taxonomic scope" value="Bacteria"/>
</dbReference>
<dbReference type="Gene3D" id="1.10.8.50">
    <property type="match status" value="1"/>
</dbReference>
<feature type="binding site" evidence="15">
    <location>
        <position position="167"/>
    </location>
    <ligand>
        <name>DNA</name>
        <dbReference type="ChEBI" id="CHEBI:16991"/>
    </ligand>
</feature>
<evidence type="ECO:0000256" key="1">
    <source>
        <dbReference type="ARBA" id="ARBA00001668"/>
    </source>
</evidence>
<dbReference type="HAMAP" id="MF_00103">
    <property type="entry name" value="Fapy_DNA_glycosyl"/>
    <property type="match status" value="1"/>
</dbReference>
<keyword evidence="7 15" id="KW-0378">Hydrolase</keyword>
<evidence type="ECO:0000256" key="6">
    <source>
        <dbReference type="ARBA" id="ARBA00022771"/>
    </source>
</evidence>
<evidence type="ECO:0000256" key="14">
    <source>
        <dbReference type="ARBA" id="ARBA00044632"/>
    </source>
</evidence>
<keyword evidence="13 15" id="KW-0326">Glycosidase</keyword>
<evidence type="ECO:0000259" key="17">
    <source>
        <dbReference type="PROSITE" id="PS51068"/>
    </source>
</evidence>
<dbReference type="Proteomes" id="UP000001302">
    <property type="component" value="Chromosome"/>
</dbReference>
<comment type="catalytic activity">
    <reaction evidence="1 15">
        <text>Hydrolysis of DNA containing ring-opened 7-methylguanine residues, releasing 2,6-diamino-4-hydroxy-5-(N-methyl)formamidopyrimidine.</text>
        <dbReference type="EC" id="3.2.2.23"/>
    </reaction>
</comment>
<keyword evidence="12 15" id="KW-0511">Multifunctional enzyme</keyword>
<evidence type="ECO:0000313" key="18">
    <source>
        <dbReference type="EMBL" id="ADM08375.1"/>
    </source>
</evidence>
<dbReference type="PROSITE" id="PS51068">
    <property type="entry name" value="FPG_CAT"/>
    <property type="match status" value="1"/>
</dbReference>
<dbReference type="GO" id="GO:0006284">
    <property type="term" value="P:base-excision repair"/>
    <property type="evidence" value="ECO:0007669"/>
    <property type="project" value="InterPro"/>
</dbReference>
<comment type="subunit">
    <text evidence="3 15">Monomer.</text>
</comment>
<dbReference type="GO" id="GO:0003684">
    <property type="term" value="F:damaged DNA binding"/>
    <property type="evidence" value="ECO:0007669"/>
    <property type="project" value="InterPro"/>
</dbReference>
<dbReference type="PANTHER" id="PTHR22993">
    <property type="entry name" value="FORMAMIDOPYRIMIDINE-DNA GLYCOSYLASE"/>
    <property type="match status" value="1"/>
</dbReference>
<protein>
    <recommendedName>
        <fullName evidence="15">Formamidopyrimidine-DNA glycosylase</fullName>
        <shortName evidence="15">Fapy-DNA glycosylase</shortName>
        <ecNumber evidence="15">3.2.2.23</ecNumber>
    </recommendedName>
    <alternativeName>
        <fullName evidence="15">DNA-(apurinic or apyrimidinic site) lyase MutM</fullName>
        <shortName evidence="15">AP lyase MutM</shortName>
        <ecNumber evidence="15">4.2.99.18</ecNumber>
    </alternativeName>
</protein>
<reference evidence="18 19" key="2">
    <citation type="journal article" date="2011" name="J. Bacteriol.">
        <title>Complete genome sequence of strain HTCC2503T of Parvularcula bermudensis, the type species of the order "Parvularculales" in the class Alphaproteobacteria.</title>
        <authorList>
            <person name="Oh H.M."/>
            <person name="Kang I."/>
            <person name="Vergin K.L."/>
            <person name="Kang D."/>
            <person name="Rhee K.H."/>
            <person name="Giovannoni S.J."/>
            <person name="Cho J.C."/>
        </authorList>
    </citation>
    <scope>NUCLEOTIDE SEQUENCE [LARGE SCALE GENOMIC DNA]</scope>
    <source>
        <strain evidence="19">ATCC BAA-594 / HTCC2503 / KCTC 12087</strain>
    </source>
</reference>
<keyword evidence="8 15" id="KW-0862">Zinc</keyword>
<evidence type="ECO:0000256" key="12">
    <source>
        <dbReference type="ARBA" id="ARBA00023268"/>
    </source>
</evidence>
<comment type="catalytic activity">
    <reaction evidence="14 15">
        <text>2'-deoxyribonucleotide-(2'-deoxyribose 5'-phosphate)-2'-deoxyribonucleotide-DNA = a 3'-end 2'-deoxyribonucleotide-(2,3-dehydro-2,3-deoxyribose 5'-phosphate)-DNA + a 5'-end 5'-phospho-2'-deoxyribonucleoside-DNA + H(+)</text>
        <dbReference type="Rhea" id="RHEA:66592"/>
        <dbReference type="Rhea" id="RHEA-COMP:13180"/>
        <dbReference type="Rhea" id="RHEA-COMP:16897"/>
        <dbReference type="Rhea" id="RHEA-COMP:17067"/>
        <dbReference type="ChEBI" id="CHEBI:15378"/>
        <dbReference type="ChEBI" id="CHEBI:136412"/>
        <dbReference type="ChEBI" id="CHEBI:157695"/>
        <dbReference type="ChEBI" id="CHEBI:167181"/>
        <dbReference type="EC" id="4.2.99.18"/>
    </reaction>
</comment>
<dbReference type="SMART" id="SM01232">
    <property type="entry name" value="H2TH"/>
    <property type="match status" value="1"/>
</dbReference>
<feature type="active site" description="Proton donor" evidence="15">
    <location>
        <position position="3"/>
    </location>
</feature>
<comment type="similarity">
    <text evidence="2 15">Belongs to the FPG family.</text>
</comment>
<evidence type="ECO:0000256" key="7">
    <source>
        <dbReference type="ARBA" id="ARBA00022801"/>
    </source>
</evidence>
<keyword evidence="6 15" id="KW-0863">Zinc-finger</keyword>
<dbReference type="RefSeq" id="WP_013299349.1">
    <property type="nucleotide sequence ID" value="NC_014414.1"/>
</dbReference>
<dbReference type="CDD" id="cd08966">
    <property type="entry name" value="EcFpg-like_N"/>
    <property type="match status" value="1"/>
</dbReference>
<dbReference type="Pfam" id="PF06827">
    <property type="entry name" value="zf-FPG_IleRS"/>
    <property type="match status" value="1"/>
</dbReference>
<comment type="function">
    <text evidence="15">Involved in base excision repair of DNA damaged by oxidation or by mutagenic agents. Acts as DNA glycosylase that recognizes and removes damaged bases. Has a preference for oxidized purines, such as 7,8-dihydro-8-oxoguanine (8-oxoG). Has AP (apurinic/apyrimidinic) lyase activity and introduces nicks in the DNA strand. Cleaves the DNA backbone by beta-delta elimination to generate a single-strand break at the site of the removed base with both 3'- and 5'-phosphates.</text>
</comment>
<dbReference type="EMBL" id="CP002156">
    <property type="protein sequence ID" value="ADM08375.1"/>
    <property type="molecule type" value="Genomic_DNA"/>
</dbReference>
<keyword evidence="19" id="KW-1185">Reference proteome</keyword>
<dbReference type="GO" id="GO:0140078">
    <property type="term" value="F:class I DNA-(apurinic or apyrimidinic site) endonuclease activity"/>
    <property type="evidence" value="ECO:0007669"/>
    <property type="project" value="UniProtKB-EC"/>
</dbReference>
<feature type="domain" description="Formamidopyrimidine-DNA glycosylase catalytic" evidence="17">
    <location>
        <begin position="2"/>
        <end position="127"/>
    </location>
</feature>
<proteinExistence type="inferred from homology"/>
<dbReference type="EC" id="3.2.2.23" evidence="15"/>